<name>A0A8H3P2J7_9EURO</name>
<proteinExistence type="predicted"/>
<dbReference type="Proteomes" id="UP000465221">
    <property type="component" value="Unassembled WGS sequence"/>
</dbReference>
<dbReference type="Pfam" id="PF20183">
    <property type="entry name" value="DUF6546"/>
    <property type="match status" value="1"/>
</dbReference>
<dbReference type="InterPro" id="IPR046676">
    <property type="entry name" value="DUF6546"/>
</dbReference>
<organism evidence="2 3">
    <name type="scientific">Aspergillus udagawae</name>
    <dbReference type="NCBI Taxonomy" id="91492"/>
    <lineage>
        <taxon>Eukaryota</taxon>
        <taxon>Fungi</taxon>
        <taxon>Dikarya</taxon>
        <taxon>Ascomycota</taxon>
        <taxon>Pezizomycotina</taxon>
        <taxon>Eurotiomycetes</taxon>
        <taxon>Eurotiomycetidae</taxon>
        <taxon>Eurotiales</taxon>
        <taxon>Aspergillaceae</taxon>
        <taxon>Aspergillus</taxon>
        <taxon>Aspergillus subgen. Fumigati</taxon>
    </lineage>
</organism>
<feature type="domain" description="DUF6546" evidence="1">
    <location>
        <begin position="171"/>
        <end position="259"/>
    </location>
</feature>
<evidence type="ECO:0000313" key="2">
    <source>
        <dbReference type="EMBL" id="GFF40497.1"/>
    </source>
</evidence>
<gene>
    <name evidence="2" type="ORF">IFM46972_06234</name>
</gene>
<evidence type="ECO:0000259" key="1">
    <source>
        <dbReference type="Pfam" id="PF20183"/>
    </source>
</evidence>
<protein>
    <recommendedName>
        <fullName evidence="1">DUF6546 domain-containing protein</fullName>
    </recommendedName>
</protein>
<accession>A0A8H3P2J7</accession>
<sequence length="270" mass="31221">MPHLQNIDLNLKDNEKWDQELRKHNRDEFANSFHILPPSVQSYDLVFYNETPRNEAFQAINLVEGKLEDLFSAQLRNFSQQLISLSLSDAVVGKELFWPINDDGNVRLPYWPKLTIFRLNYRATSPSGEWYFERDPNEDVGSEVEEAERPILPDVLPDYLQPPSEDRHLRFLRSKASVKLIQEFYISAGRAAQRMPRLQYMNLTCHFGLIDHSFDYQVKEKVATATWTDLSLAGYAPDECIVQVWRDAAFQHTGIASSLEVKLIGRTVTS</sequence>
<comment type="caution">
    <text evidence="2">The sequence shown here is derived from an EMBL/GenBank/DDBJ whole genome shotgun (WGS) entry which is preliminary data.</text>
</comment>
<dbReference type="EMBL" id="BLKC01000041">
    <property type="protein sequence ID" value="GFF40497.1"/>
    <property type="molecule type" value="Genomic_DNA"/>
</dbReference>
<dbReference type="AlphaFoldDB" id="A0A8H3P2J7"/>
<evidence type="ECO:0000313" key="3">
    <source>
        <dbReference type="Proteomes" id="UP000465221"/>
    </source>
</evidence>
<reference evidence="2 3" key="1">
    <citation type="submission" date="2020-01" db="EMBL/GenBank/DDBJ databases">
        <title>Draft genome sequence of Aspergillus udagawae IFM 46972.</title>
        <authorList>
            <person name="Takahashi H."/>
            <person name="Yaguchi T."/>
        </authorList>
    </citation>
    <scope>NUCLEOTIDE SEQUENCE [LARGE SCALE GENOMIC DNA]</scope>
    <source>
        <strain evidence="2 3">IFM 46972</strain>
    </source>
</reference>